<dbReference type="Proteomes" id="UP001156882">
    <property type="component" value="Unassembled WGS sequence"/>
</dbReference>
<gene>
    <name evidence="2" type="ORF">GCM10007874_31010</name>
</gene>
<dbReference type="InterPro" id="IPR052039">
    <property type="entry name" value="Caspase-related_regulators"/>
</dbReference>
<sequence>MHSVLRKLYFAGSDFLEGTMRHPVRFLMGCLLALGLSAWALDAAPARNLALVVGNDSYANVTSLQKAVDDAQAIGDELEKLGYVVRRAENVDQRGFSRALVAFDADIQPGDRALFFYAGHGFEIDGTNYLLPTDVPAAQANQEDLIRDASFPVGRIIDGIRQRGAGVAVLVLDACRDNPFANNFSRSAALGRGLARVDAPEGVFVLMSAGAKQEALDRLSDQDGNPNSVFTRSFLNELAKPGQTLVEIAKKTQVDVRALAASVGHDQTPAYYDQVIGDVVLSDAAAQAGPQTAGTEARSTVGPNIKTQINITGQTQAGAGVQIGSGTQIGAGVMIGNKEAKIAVRNQANPPGSDPAKALNVQQGGTPTDTQLALLQPDSKLGNKTQQPLARAPIASFMRSNSGWTVTISLPEPATALAYRMGEAGEFKETGLLDVLDQRTGARMPNPSFPLSPRAPAGVIEVRYRTADGTDVGPFPIRFDPDVALYQNQRQNLEQISGSWVEFRDFNGTLVYFTTLLSYRCAITEVRYGLNGAPPLTRFDLPVCNTKDPFEIPNNAKTYLKVPPNTKSISVQLTWRDRSQSEVNTVEKD</sequence>
<dbReference type="Gene3D" id="3.40.50.1460">
    <property type="match status" value="1"/>
</dbReference>
<dbReference type="PROSITE" id="PS50208">
    <property type="entry name" value="CASPASE_P20"/>
    <property type="match status" value="1"/>
</dbReference>
<evidence type="ECO:0000313" key="3">
    <source>
        <dbReference type="Proteomes" id="UP001156882"/>
    </source>
</evidence>
<feature type="domain" description="Caspase family p20" evidence="1">
    <location>
        <begin position="46"/>
        <end position="123"/>
    </location>
</feature>
<evidence type="ECO:0000313" key="2">
    <source>
        <dbReference type="EMBL" id="GLS20084.1"/>
    </source>
</evidence>
<dbReference type="SUPFAM" id="SSF52129">
    <property type="entry name" value="Caspase-like"/>
    <property type="match status" value="1"/>
</dbReference>
<evidence type="ECO:0000259" key="1">
    <source>
        <dbReference type="PROSITE" id="PS50208"/>
    </source>
</evidence>
<accession>A0ABQ6CMZ0</accession>
<dbReference type="PANTHER" id="PTHR22576:SF37">
    <property type="entry name" value="MUCOSA-ASSOCIATED LYMPHOID TISSUE LYMPHOMA TRANSLOCATION PROTEIN 1"/>
    <property type="match status" value="1"/>
</dbReference>
<reference evidence="3" key="1">
    <citation type="journal article" date="2019" name="Int. J. Syst. Evol. Microbiol.">
        <title>The Global Catalogue of Microorganisms (GCM) 10K type strain sequencing project: providing services to taxonomists for standard genome sequencing and annotation.</title>
        <authorList>
            <consortium name="The Broad Institute Genomics Platform"/>
            <consortium name="The Broad Institute Genome Sequencing Center for Infectious Disease"/>
            <person name="Wu L."/>
            <person name="Ma J."/>
        </authorList>
    </citation>
    <scope>NUCLEOTIDE SEQUENCE [LARGE SCALE GENOMIC DNA]</scope>
    <source>
        <strain evidence="3">NBRC 101365</strain>
    </source>
</reference>
<dbReference type="InterPro" id="IPR011600">
    <property type="entry name" value="Pept_C14_caspase"/>
</dbReference>
<dbReference type="InterPro" id="IPR001309">
    <property type="entry name" value="Pept_C14_p20"/>
</dbReference>
<dbReference type="Pfam" id="PF00656">
    <property type="entry name" value="Peptidase_C14"/>
    <property type="match status" value="1"/>
</dbReference>
<dbReference type="EMBL" id="BSPC01000026">
    <property type="protein sequence ID" value="GLS20084.1"/>
    <property type="molecule type" value="Genomic_DNA"/>
</dbReference>
<keyword evidence="3" id="KW-1185">Reference proteome</keyword>
<comment type="caution">
    <text evidence="2">The sequence shown here is derived from an EMBL/GenBank/DDBJ whole genome shotgun (WGS) entry which is preliminary data.</text>
</comment>
<proteinExistence type="predicted"/>
<name>A0ABQ6CMZ0_9HYPH</name>
<protein>
    <recommendedName>
        <fullName evidence="1">Caspase family p20 domain-containing protein</fullName>
    </recommendedName>
</protein>
<dbReference type="InterPro" id="IPR029030">
    <property type="entry name" value="Caspase-like_dom_sf"/>
</dbReference>
<organism evidence="2 3">
    <name type="scientific">Labrys miyagiensis</name>
    <dbReference type="NCBI Taxonomy" id="346912"/>
    <lineage>
        <taxon>Bacteria</taxon>
        <taxon>Pseudomonadati</taxon>
        <taxon>Pseudomonadota</taxon>
        <taxon>Alphaproteobacteria</taxon>
        <taxon>Hyphomicrobiales</taxon>
        <taxon>Xanthobacteraceae</taxon>
        <taxon>Labrys</taxon>
    </lineage>
</organism>
<dbReference type="PANTHER" id="PTHR22576">
    <property type="entry name" value="MUCOSA ASSOCIATED LYMPHOID TISSUE LYMPHOMA TRANSLOCATION PROTEIN 1/PARACASPASE"/>
    <property type="match status" value="1"/>
</dbReference>